<dbReference type="GO" id="GO:0004843">
    <property type="term" value="F:cysteine-type deubiquitinase activity"/>
    <property type="evidence" value="ECO:0007669"/>
    <property type="project" value="InterPro"/>
</dbReference>
<dbReference type="InterPro" id="IPR050185">
    <property type="entry name" value="Ub_carboxyl-term_hydrolase"/>
</dbReference>
<reference evidence="2" key="1">
    <citation type="journal article" date="2020" name="Nature">
        <title>Giant virus diversity and host interactions through global metagenomics.</title>
        <authorList>
            <person name="Schulz F."/>
            <person name="Roux S."/>
            <person name="Paez-Espino D."/>
            <person name="Jungbluth S."/>
            <person name="Walsh D.A."/>
            <person name="Denef V.J."/>
            <person name="McMahon K.D."/>
            <person name="Konstantinidis K.T."/>
            <person name="Eloe-Fadrosh E.A."/>
            <person name="Kyrpides N.C."/>
            <person name="Woyke T."/>
        </authorList>
    </citation>
    <scope>NUCLEOTIDE SEQUENCE</scope>
    <source>
        <strain evidence="2">GVMAG-M-3300009159-65</strain>
    </source>
</reference>
<dbReference type="InterPro" id="IPR028889">
    <property type="entry name" value="USP"/>
</dbReference>
<dbReference type="Pfam" id="PF00443">
    <property type="entry name" value="UCH"/>
    <property type="match status" value="1"/>
</dbReference>
<dbReference type="PROSITE" id="PS00972">
    <property type="entry name" value="USP_1"/>
    <property type="match status" value="1"/>
</dbReference>
<sequence>MESGFSGLTNLGNTCYLNSSLQILSHIDELNTYLKGVKKLNEIKDSTLTIEWILLYNLMWTKNCVISPNRYVNKIKMLSKEKENNTFCNFNQNDANEYFYFMLECIHNSLNLLDNIKLKKINDTTINNEIDKYESKDCSIIHYLFCSFLKYTYLNKDTNVVEFTKSEPHFMLEISIPLNDTTLEDCIRFTFQDETLDSLWYDDKTKTNKQLIKKTTLGYLPTILVIHLKRWTPSLNKNKHVVHFNEVLNMLEFSGQNEAYELFGIINHQGNMCGGHYFSYIKKNKWYIFDDTNIKTIPFSNVVSEKNYCLFYRKIK</sequence>
<dbReference type="PANTHER" id="PTHR21646:SF46">
    <property type="entry name" value="UBIQUITIN CARBOXYL-TERMINAL HYDROLASE"/>
    <property type="match status" value="1"/>
</dbReference>
<dbReference type="GO" id="GO:0016579">
    <property type="term" value="P:protein deubiquitination"/>
    <property type="evidence" value="ECO:0007669"/>
    <property type="project" value="InterPro"/>
</dbReference>
<dbReference type="CDD" id="cd02257">
    <property type="entry name" value="Peptidase_C19"/>
    <property type="match status" value="1"/>
</dbReference>
<accession>A0A6C0EVE5</accession>
<dbReference type="PROSITE" id="PS00973">
    <property type="entry name" value="USP_2"/>
    <property type="match status" value="1"/>
</dbReference>
<dbReference type="InterPro" id="IPR018200">
    <property type="entry name" value="USP_CS"/>
</dbReference>
<protein>
    <recommendedName>
        <fullName evidence="1">USP domain-containing protein</fullName>
    </recommendedName>
</protein>
<dbReference type="Gene3D" id="3.90.70.10">
    <property type="entry name" value="Cysteine proteinases"/>
    <property type="match status" value="1"/>
</dbReference>
<dbReference type="InterPro" id="IPR001394">
    <property type="entry name" value="Peptidase_C19_UCH"/>
</dbReference>
<dbReference type="PANTHER" id="PTHR21646">
    <property type="entry name" value="UBIQUITIN CARBOXYL-TERMINAL HYDROLASE"/>
    <property type="match status" value="1"/>
</dbReference>
<evidence type="ECO:0000259" key="1">
    <source>
        <dbReference type="PROSITE" id="PS50235"/>
    </source>
</evidence>
<dbReference type="SUPFAM" id="SSF54001">
    <property type="entry name" value="Cysteine proteinases"/>
    <property type="match status" value="1"/>
</dbReference>
<feature type="domain" description="USP" evidence="1">
    <location>
        <begin position="6"/>
        <end position="315"/>
    </location>
</feature>
<proteinExistence type="predicted"/>
<name>A0A6C0EVE5_9ZZZZ</name>
<dbReference type="PROSITE" id="PS50235">
    <property type="entry name" value="USP_3"/>
    <property type="match status" value="1"/>
</dbReference>
<dbReference type="AlphaFoldDB" id="A0A6C0EVE5"/>
<organism evidence="2">
    <name type="scientific">viral metagenome</name>
    <dbReference type="NCBI Taxonomy" id="1070528"/>
    <lineage>
        <taxon>unclassified sequences</taxon>
        <taxon>metagenomes</taxon>
        <taxon>organismal metagenomes</taxon>
    </lineage>
</organism>
<dbReference type="InterPro" id="IPR038765">
    <property type="entry name" value="Papain-like_cys_pep_sf"/>
</dbReference>
<evidence type="ECO:0000313" key="2">
    <source>
        <dbReference type="EMBL" id="QHT32269.1"/>
    </source>
</evidence>
<dbReference type="EMBL" id="MN738933">
    <property type="protein sequence ID" value="QHT32269.1"/>
    <property type="molecule type" value="Genomic_DNA"/>
</dbReference>